<dbReference type="InterPro" id="IPR002938">
    <property type="entry name" value="FAD-bd"/>
</dbReference>
<dbReference type="PANTHER" id="PTHR43476">
    <property type="entry name" value="3-(3-HYDROXY-PHENYL)PROPIONATE/3-HYDROXYCINNAMIC ACID HYDROXYLASE"/>
    <property type="match status" value="1"/>
</dbReference>
<keyword evidence="4" id="KW-1185">Reference proteome</keyword>
<dbReference type="InterPro" id="IPR050631">
    <property type="entry name" value="PheA/TfdB_FAD_monoxygenase"/>
</dbReference>
<dbReference type="PANTHER" id="PTHR43476:SF3">
    <property type="entry name" value="FAD-BINDING MONOOXYGENASE"/>
    <property type="match status" value="1"/>
</dbReference>
<dbReference type="InterPro" id="IPR036188">
    <property type="entry name" value="FAD/NAD-bd_sf"/>
</dbReference>
<evidence type="ECO:0000313" key="4">
    <source>
        <dbReference type="Proteomes" id="UP001275440"/>
    </source>
</evidence>
<keyword evidence="1" id="KW-0560">Oxidoreductase</keyword>
<accession>A0ABU3WS69</accession>
<reference evidence="3 4" key="1">
    <citation type="submission" date="2019-10" db="EMBL/GenBank/DDBJ databases">
        <title>Draft Genome Assembly of Rhodococcus zopfii DSM44189.</title>
        <authorList>
            <person name="Sutton J.M."/>
            <person name="Akob D.M."/>
            <person name="Bushman T.J."/>
        </authorList>
    </citation>
    <scope>NUCLEOTIDE SEQUENCE [LARGE SCALE GENOMIC DNA]</scope>
    <source>
        <strain evidence="3 4">DSM 44189</strain>
    </source>
</reference>
<dbReference type="PRINTS" id="PR00420">
    <property type="entry name" value="RNGMNOXGNASE"/>
</dbReference>
<evidence type="ECO:0000313" key="3">
    <source>
        <dbReference type="EMBL" id="MDV2476851.1"/>
    </source>
</evidence>
<dbReference type="Pfam" id="PF01494">
    <property type="entry name" value="FAD_binding_3"/>
    <property type="match status" value="1"/>
</dbReference>
<proteinExistence type="predicted"/>
<dbReference type="SUPFAM" id="SSF51905">
    <property type="entry name" value="FAD/NAD(P)-binding domain"/>
    <property type="match status" value="1"/>
</dbReference>
<protein>
    <recommendedName>
        <fullName evidence="2">FAD-binding domain-containing protein</fullName>
    </recommendedName>
</protein>
<gene>
    <name evidence="3" type="ORF">F8M49_18735</name>
</gene>
<organism evidence="3 4">
    <name type="scientific">Rhodococcus zopfii</name>
    <dbReference type="NCBI Taxonomy" id="43772"/>
    <lineage>
        <taxon>Bacteria</taxon>
        <taxon>Bacillati</taxon>
        <taxon>Actinomycetota</taxon>
        <taxon>Actinomycetes</taxon>
        <taxon>Mycobacteriales</taxon>
        <taxon>Nocardiaceae</taxon>
        <taxon>Rhodococcus</taxon>
    </lineage>
</organism>
<feature type="domain" description="FAD-binding" evidence="2">
    <location>
        <begin position="9"/>
        <end position="346"/>
    </location>
</feature>
<name>A0ABU3WS69_9NOCA</name>
<comment type="caution">
    <text evidence="3">The sequence shown here is derived from an EMBL/GenBank/DDBJ whole genome shotgun (WGS) entry which is preliminary data.</text>
</comment>
<dbReference type="Gene3D" id="3.30.70.2450">
    <property type="match status" value="1"/>
</dbReference>
<dbReference type="Gene3D" id="3.50.50.60">
    <property type="entry name" value="FAD/NAD(P)-binding domain"/>
    <property type="match status" value="1"/>
</dbReference>
<evidence type="ECO:0000259" key="2">
    <source>
        <dbReference type="Pfam" id="PF01494"/>
    </source>
</evidence>
<dbReference type="Proteomes" id="UP001275440">
    <property type="component" value="Unassembled WGS sequence"/>
</dbReference>
<evidence type="ECO:0000256" key="1">
    <source>
        <dbReference type="ARBA" id="ARBA00023002"/>
    </source>
</evidence>
<sequence>MNTQQNNTDVDVVVVGGGPVGLTLALLLADDGARISVIESMTAPGDLPRAISIADESFRILDRLGLADTLKAESYLDTGARYFGLGDRMLAQSKPSPSRTGHPAKSQFDQPVLEQLLWDRAVEHPAIDFRMGERAVAITQDETSVTVTTRSQDGVTSTVVGSWLAGADGGRSFTRDALGVPLVGSTQEERWVVVDLLNTTREKEPYAEFHGNGDRPYVLVPGIKGRLRLEFMMLPGDDAEEITRPEKIRELVLPFHPQVTPEDVRRAVVYVAHRRLAKTYRVGRAFLVGDAGHLMPPFSGQGLNAGLRDASNLAWKLRAVLDGVATERLLDSYESERRTHAKKMVRISHITGSIVMARGVAAVARDVVFAVARLFPPVHAYLSGMRFITPPDYAAGIAVKPGREVDPRLAEAVGKAMSQPKVESAEGTASPLDAHLGTGWAILELGGKGTGQVARNPFWNGVPRLRLRPRGHHRGPEETGPSDLIDLTGAFVDPTRPLEVPHAVVVRPDRYVAGVFTAADEARVVAELRTYVDLSRSVDRSRRKENR</sequence>
<dbReference type="EMBL" id="WBMO01000001">
    <property type="protein sequence ID" value="MDV2476851.1"/>
    <property type="molecule type" value="Genomic_DNA"/>
</dbReference>